<protein>
    <submittedName>
        <fullName evidence="1">Uncharacterized protein</fullName>
    </submittedName>
</protein>
<reference evidence="1 2" key="1">
    <citation type="journal article" date="2016" name="Front. Microbiol.">
        <title>Single-Cell (Meta-)Genomics of a Dimorphic Candidatus Thiomargarita nelsonii Reveals Genomic Plasticity.</title>
        <authorList>
            <person name="Flood B.E."/>
            <person name="Fliss P."/>
            <person name="Jones D.S."/>
            <person name="Dick G.J."/>
            <person name="Jain S."/>
            <person name="Kaster A.K."/>
            <person name="Winkel M."/>
            <person name="Mussmann M."/>
            <person name="Bailey J."/>
        </authorList>
    </citation>
    <scope>NUCLEOTIDE SEQUENCE [LARGE SCALE GENOMIC DNA]</scope>
    <source>
        <strain evidence="1">Hydrate Ridge</strain>
    </source>
</reference>
<keyword evidence="2" id="KW-1185">Reference proteome</keyword>
<dbReference type="EMBL" id="JSZA02000054">
    <property type="protein sequence ID" value="KHD05407.2"/>
    <property type="molecule type" value="Genomic_DNA"/>
</dbReference>
<sequence>MIVQTVLNGETLPTSETGGLFFHNLAFQYHYTRWQWVVEPAYQRALELRKRLTEAYPERVDFLLSLCVNQANILMFYLSQEQLQAYVELRPQFKQKVTQIANWLPQHPQVQQLIEHDQQLP</sequence>
<evidence type="ECO:0000313" key="2">
    <source>
        <dbReference type="Proteomes" id="UP000030428"/>
    </source>
</evidence>
<name>A0A0A6P4S5_9GAMM</name>
<accession>A0A0A6P4S5</accession>
<comment type="caution">
    <text evidence="1">The sequence shown here is derived from an EMBL/GenBank/DDBJ whole genome shotgun (WGS) entry which is preliminary data.</text>
</comment>
<evidence type="ECO:0000313" key="1">
    <source>
        <dbReference type="EMBL" id="KHD05407.2"/>
    </source>
</evidence>
<dbReference type="AlphaFoldDB" id="A0A0A6P4S5"/>
<gene>
    <name evidence="1" type="ORF">PN36_15100</name>
</gene>
<proteinExistence type="predicted"/>
<organism evidence="1 2">
    <name type="scientific">Candidatus Thiomargarita nelsonii</name>
    <dbReference type="NCBI Taxonomy" id="1003181"/>
    <lineage>
        <taxon>Bacteria</taxon>
        <taxon>Pseudomonadati</taxon>
        <taxon>Pseudomonadota</taxon>
        <taxon>Gammaproteobacteria</taxon>
        <taxon>Thiotrichales</taxon>
        <taxon>Thiotrichaceae</taxon>
        <taxon>Thiomargarita</taxon>
    </lineage>
</organism>
<dbReference type="Proteomes" id="UP000030428">
    <property type="component" value="Unassembled WGS sequence"/>
</dbReference>